<accession>A0A9N8PSW1</accession>
<dbReference type="EMBL" id="CAINUL010000005">
    <property type="protein sequence ID" value="CAD0109591.1"/>
    <property type="molecule type" value="Genomic_DNA"/>
</dbReference>
<comment type="caution">
    <text evidence="2">The sequence shown here is derived from an EMBL/GenBank/DDBJ whole genome shotgun (WGS) entry which is preliminary data.</text>
</comment>
<organism evidence="2 3">
    <name type="scientific">Aureobasidium uvarum</name>
    <dbReference type="NCBI Taxonomy" id="2773716"/>
    <lineage>
        <taxon>Eukaryota</taxon>
        <taxon>Fungi</taxon>
        <taxon>Dikarya</taxon>
        <taxon>Ascomycota</taxon>
        <taxon>Pezizomycotina</taxon>
        <taxon>Dothideomycetes</taxon>
        <taxon>Dothideomycetidae</taxon>
        <taxon>Dothideales</taxon>
        <taxon>Saccotheciaceae</taxon>
        <taxon>Aureobasidium</taxon>
    </lineage>
</organism>
<feature type="compositionally biased region" description="Low complexity" evidence="1">
    <location>
        <begin position="50"/>
        <end position="66"/>
    </location>
</feature>
<feature type="compositionally biased region" description="Basic and acidic residues" evidence="1">
    <location>
        <begin position="118"/>
        <end position="133"/>
    </location>
</feature>
<evidence type="ECO:0000313" key="3">
    <source>
        <dbReference type="Proteomes" id="UP000745764"/>
    </source>
</evidence>
<name>A0A9N8PSW1_9PEZI</name>
<keyword evidence="3" id="KW-1185">Reference proteome</keyword>
<gene>
    <name evidence="2" type="ORF">AWRI4620_LOCUS3846</name>
</gene>
<proteinExistence type="predicted"/>
<reference evidence="2" key="1">
    <citation type="submission" date="2020-06" db="EMBL/GenBank/DDBJ databases">
        <authorList>
            <person name="Onetto C."/>
        </authorList>
    </citation>
    <scope>NUCLEOTIDE SEQUENCE</scope>
</reference>
<protein>
    <submittedName>
        <fullName evidence="2">Uncharacterized protein</fullName>
    </submittedName>
</protein>
<evidence type="ECO:0000256" key="1">
    <source>
        <dbReference type="SAM" id="MobiDB-lite"/>
    </source>
</evidence>
<dbReference type="AlphaFoldDB" id="A0A9N8PSW1"/>
<feature type="region of interest" description="Disordered" evidence="1">
    <location>
        <begin position="1"/>
        <end position="133"/>
    </location>
</feature>
<feature type="compositionally biased region" description="Basic and acidic residues" evidence="1">
    <location>
        <begin position="69"/>
        <end position="83"/>
    </location>
</feature>
<feature type="compositionally biased region" description="Low complexity" evidence="1">
    <location>
        <begin position="29"/>
        <end position="42"/>
    </location>
</feature>
<feature type="compositionally biased region" description="Basic and acidic residues" evidence="1">
    <location>
        <begin position="13"/>
        <end position="25"/>
    </location>
</feature>
<dbReference type="Proteomes" id="UP000745764">
    <property type="component" value="Unassembled WGS sequence"/>
</dbReference>
<evidence type="ECO:0000313" key="2">
    <source>
        <dbReference type="EMBL" id="CAD0109591.1"/>
    </source>
</evidence>
<dbReference type="OrthoDB" id="3945598at2759"/>
<sequence length="133" mass="13861">MADFRKQGGVLTGREERYDGFEGEPRTVGGAHTGTHSSHTGTGLTGAGLTGSSHTGSGLTGTNTTGRETLGERVREGEQDLKHGSHSHSTTGTTGAGYGRESEVNSKTGKPSLMDKLNPMKDSDHDGKKGMMD</sequence>